<name>A0A150QIN0_SORCE</name>
<evidence type="ECO:0000256" key="5">
    <source>
        <dbReference type="ARBA" id="ARBA00022777"/>
    </source>
</evidence>
<dbReference type="SMART" id="SM00086">
    <property type="entry name" value="PAC"/>
    <property type="match status" value="2"/>
</dbReference>
<dbReference type="InterPro" id="IPR013767">
    <property type="entry name" value="PAS_fold"/>
</dbReference>
<gene>
    <name evidence="10" type="ORF">BE15_26880</name>
</gene>
<dbReference type="InterPro" id="IPR001610">
    <property type="entry name" value="PAC"/>
</dbReference>
<evidence type="ECO:0000256" key="4">
    <source>
        <dbReference type="ARBA" id="ARBA00022679"/>
    </source>
</evidence>
<dbReference type="InterPro" id="IPR035965">
    <property type="entry name" value="PAS-like_dom_sf"/>
</dbReference>
<keyword evidence="5" id="KW-0418">Kinase</keyword>
<dbReference type="InterPro" id="IPR013655">
    <property type="entry name" value="PAS_fold_3"/>
</dbReference>
<dbReference type="InterPro" id="IPR000014">
    <property type="entry name" value="PAS"/>
</dbReference>
<dbReference type="Gene3D" id="3.30.450.20">
    <property type="entry name" value="PAS domain"/>
    <property type="match status" value="3"/>
</dbReference>
<dbReference type="OrthoDB" id="9787818at2"/>
<dbReference type="PRINTS" id="PR00344">
    <property type="entry name" value="BCTRLSENSOR"/>
</dbReference>
<dbReference type="Gene3D" id="3.30.565.10">
    <property type="entry name" value="Histidine kinase-like ATPase, C-terminal domain"/>
    <property type="match status" value="1"/>
</dbReference>
<evidence type="ECO:0000256" key="3">
    <source>
        <dbReference type="ARBA" id="ARBA00022553"/>
    </source>
</evidence>
<dbReference type="InterPro" id="IPR003661">
    <property type="entry name" value="HisK_dim/P_dom"/>
</dbReference>
<dbReference type="RefSeq" id="WP_061609662.1">
    <property type="nucleotide sequence ID" value="NZ_JEMA01000624.1"/>
</dbReference>
<dbReference type="InterPro" id="IPR036890">
    <property type="entry name" value="HATPase_C_sf"/>
</dbReference>
<dbReference type="PANTHER" id="PTHR43304:SF1">
    <property type="entry name" value="PAC DOMAIN-CONTAINING PROTEIN"/>
    <property type="match status" value="1"/>
</dbReference>
<dbReference type="PANTHER" id="PTHR43304">
    <property type="entry name" value="PHYTOCHROME-LIKE PROTEIN CPH1"/>
    <property type="match status" value="1"/>
</dbReference>
<dbReference type="Proteomes" id="UP000075260">
    <property type="component" value="Unassembled WGS sequence"/>
</dbReference>
<evidence type="ECO:0000259" key="9">
    <source>
        <dbReference type="PROSITE" id="PS50113"/>
    </source>
</evidence>
<dbReference type="PROSITE" id="PS50109">
    <property type="entry name" value="HIS_KIN"/>
    <property type="match status" value="1"/>
</dbReference>
<dbReference type="PROSITE" id="PS50113">
    <property type="entry name" value="PAC"/>
    <property type="match status" value="2"/>
</dbReference>
<dbReference type="SUPFAM" id="SSF55874">
    <property type="entry name" value="ATPase domain of HSP90 chaperone/DNA topoisomerase II/histidine kinase"/>
    <property type="match status" value="1"/>
</dbReference>
<dbReference type="Pfam" id="PF08447">
    <property type="entry name" value="PAS_3"/>
    <property type="match status" value="1"/>
</dbReference>
<dbReference type="SMART" id="SM00387">
    <property type="entry name" value="HATPase_c"/>
    <property type="match status" value="1"/>
</dbReference>
<feature type="domain" description="PAC" evidence="9">
    <location>
        <begin position="359"/>
        <end position="413"/>
    </location>
</feature>
<organism evidence="10 11">
    <name type="scientific">Sorangium cellulosum</name>
    <name type="common">Polyangium cellulosum</name>
    <dbReference type="NCBI Taxonomy" id="56"/>
    <lineage>
        <taxon>Bacteria</taxon>
        <taxon>Pseudomonadati</taxon>
        <taxon>Myxococcota</taxon>
        <taxon>Polyangia</taxon>
        <taxon>Polyangiales</taxon>
        <taxon>Polyangiaceae</taxon>
        <taxon>Sorangium</taxon>
    </lineage>
</organism>
<evidence type="ECO:0000256" key="6">
    <source>
        <dbReference type="SAM" id="Coils"/>
    </source>
</evidence>
<dbReference type="Gene3D" id="1.10.287.130">
    <property type="match status" value="1"/>
</dbReference>
<dbReference type="SUPFAM" id="SSF55785">
    <property type="entry name" value="PYP-like sensor domain (PAS domain)"/>
    <property type="match status" value="3"/>
</dbReference>
<dbReference type="NCBIfam" id="TIGR00229">
    <property type="entry name" value="sensory_box"/>
    <property type="match status" value="3"/>
</dbReference>
<comment type="caution">
    <text evidence="10">The sequence shown here is derived from an EMBL/GenBank/DDBJ whole genome shotgun (WGS) entry which is preliminary data.</text>
</comment>
<accession>A0A150QIN0</accession>
<dbReference type="EC" id="2.7.13.3" evidence="2"/>
<dbReference type="InterPro" id="IPR004358">
    <property type="entry name" value="Sig_transdc_His_kin-like_C"/>
</dbReference>
<protein>
    <recommendedName>
        <fullName evidence="2">histidine kinase</fullName>
        <ecNumber evidence="2">2.7.13.3</ecNumber>
    </recommendedName>
</protein>
<dbReference type="Pfam" id="PF08448">
    <property type="entry name" value="PAS_4"/>
    <property type="match status" value="1"/>
</dbReference>
<dbReference type="EMBL" id="JEMA01000624">
    <property type="protein sequence ID" value="KYF67702.1"/>
    <property type="molecule type" value="Genomic_DNA"/>
</dbReference>
<evidence type="ECO:0000313" key="11">
    <source>
        <dbReference type="Proteomes" id="UP000075260"/>
    </source>
</evidence>
<dbReference type="InterPro" id="IPR036097">
    <property type="entry name" value="HisK_dim/P_sf"/>
</dbReference>
<dbReference type="InterPro" id="IPR052162">
    <property type="entry name" value="Sensor_kinase/Photoreceptor"/>
</dbReference>
<feature type="domain" description="PAC" evidence="9">
    <location>
        <begin position="235"/>
        <end position="287"/>
    </location>
</feature>
<dbReference type="CDD" id="cd00082">
    <property type="entry name" value="HisKA"/>
    <property type="match status" value="1"/>
</dbReference>
<feature type="domain" description="Histidine kinase" evidence="7">
    <location>
        <begin position="424"/>
        <end position="637"/>
    </location>
</feature>
<dbReference type="Pfam" id="PF02518">
    <property type="entry name" value="HATPase_c"/>
    <property type="match status" value="1"/>
</dbReference>
<dbReference type="SMART" id="SM00388">
    <property type="entry name" value="HisKA"/>
    <property type="match status" value="1"/>
</dbReference>
<dbReference type="InterPro" id="IPR000700">
    <property type="entry name" value="PAS-assoc_C"/>
</dbReference>
<dbReference type="InterPro" id="IPR013656">
    <property type="entry name" value="PAS_4"/>
</dbReference>
<feature type="coiled-coil region" evidence="6">
    <location>
        <begin position="128"/>
        <end position="162"/>
    </location>
</feature>
<dbReference type="AlphaFoldDB" id="A0A150QIN0"/>
<dbReference type="CDD" id="cd00130">
    <property type="entry name" value="PAS"/>
    <property type="match status" value="3"/>
</dbReference>
<sequence>MSSAGEGSGDALDLYELAACGLLTTAADGTIQRVNRTMCAWTGFAAPELVGKRFQDLLTIGSKLFHYTHWMPLLQMQGSVAEVQLEIVHRDGRVLPVLVNAARRAGPAGAASSARPPVDVAVFIATDRRKYERELLLARKRAEELLASERQAQEARARAEARLRLALDSAHLRVWSVDMATGARHYERDVASLLGLPAADELAPEAYAERIHPDDRAAEAAAFAAAIDPERRATYSVEYRLLGHDGVERIVRSTGRAFFDDGGKPVHFTGMIEDVTDRRRSEEAVRQREDEFRTLAENSPDVIARFDRAHRYVYLSPAAEALTGRPVEDFLGKPVGRRGMGDADAAAWRAAIDEAFAGRDGTLAFTYEAQDGRRREFQAHVVPERNSRGEIATVLGLTRDVTALRQQQREAQQRAILAEQLIGIVSHDLRNPLNAVLLGTQMLEDADAELQGVIAGRITAAADRANRLIGDLLDFTQARLGGGLRVQRREIDLHLFAAGFLDELRLAWPGRRLEHRRAGEGLGSADPDRIAQILTNLVNNALTYGTPDEPVTVTTAVAKDALEIRVHNTGRPIPKELQARIFEPMQRGAAQVGPGSRSVGLGLYIVREIASAHDGRVSVRSTEREGTTFTVVLPRAQAAARASQG</sequence>
<dbReference type="PROSITE" id="PS50112">
    <property type="entry name" value="PAS"/>
    <property type="match status" value="2"/>
</dbReference>
<dbReference type="InterPro" id="IPR005467">
    <property type="entry name" value="His_kinase_dom"/>
</dbReference>
<evidence type="ECO:0000256" key="1">
    <source>
        <dbReference type="ARBA" id="ARBA00000085"/>
    </source>
</evidence>
<proteinExistence type="predicted"/>
<evidence type="ECO:0000259" key="7">
    <source>
        <dbReference type="PROSITE" id="PS50109"/>
    </source>
</evidence>
<evidence type="ECO:0000256" key="2">
    <source>
        <dbReference type="ARBA" id="ARBA00012438"/>
    </source>
</evidence>
<evidence type="ECO:0000313" key="10">
    <source>
        <dbReference type="EMBL" id="KYF67702.1"/>
    </source>
</evidence>
<feature type="domain" description="PAS" evidence="8">
    <location>
        <begin position="159"/>
        <end position="230"/>
    </location>
</feature>
<dbReference type="GO" id="GO:0000155">
    <property type="term" value="F:phosphorelay sensor kinase activity"/>
    <property type="evidence" value="ECO:0007669"/>
    <property type="project" value="InterPro"/>
</dbReference>
<reference evidence="10 11" key="1">
    <citation type="submission" date="2014-02" db="EMBL/GenBank/DDBJ databases">
        <title>The small core and large imbalanced accessory genome model reveals a collaborative survival strategy of Sorangium cellulosum strains in nature.</title>
        <authorList>
            <person name="Han K."/>
            <person name="Peng R."/>
            <person name="Blom J."/>
            <person name="Li Y.-Z."/>
        </authorList>
    </citation>
    <scope>NUCLEOTIDE SEQUENCE [LARGE SCALE GENOMIC DNA]</scope>
    <source>
        <strain evidence="10 11">So0008-312</strain>
    </source>
</reference>
<keyword evidence="4" id="KW-0808">Transferase</keyword>
<keyword evidence="6" id="KW-0175">Coiled coil</keyword>
<comment type="catalytic activity">
    <reaction evidence="1">
        <text>ATP + protein L-histidine = ADP + protein N-phospho-L-histidine.</text>
        <dbReference type="EC" id="2.7.13.3"/>
    </reaction>
</comment>
<keyword evidence="3" id="KW-0597">Phosphoprotein</keyword>
<dbReference type="Pfam" id="PF00989">
    <property type="entry name" value="PAS"/>
    <property type="match status" value="1"/>
</dbReference>
<dbReference type="SMART" id="SM00091">
    <property type="entry name" value="PAS"/>
    <property type="match status" value="3"/>
</dbReference>
<dbReference type="Pfam" id="PF00512">
    <property type="entry name" value="HisKA"/>
    <property type="match status" value="1"/>
</dbReference>
<evidence type="ECO:0000259" key="8">
    <source>
        <dbReference type="PROSITE" id="PS50112"/>
    </source>
</evidence>
<feature type="domain" description="PAS" evidence="8">
    <location>
        <begin position="288"/>
        <end position="333"/>
    </location>
</feature>
<dbReference type="InterPro" id="IPR003594">
    <property type="entry name" value="HATPase_dom"/>
</dbReference>
<dbReference type="SUPFAM" id="SSF47384">
    <property type="entry name" value="Homodimeric domain of signal transducing histidine kinase"/>
    <property type="match status" value="1"/>
</dbReference>